<keyword evidence="11" id="KW-0539">Nucleus</keyword>
<feature type="compositionally biased region" description="Basic residues" evidence="14">
    <location>
        <begin position="1101"/>
        <end position="1114"/>
    </location>
</feature>
<dbReference type="GO" id="GO:0003712">
    <property type="term" value="F:transcription coregulator activity"/>
    <property type="evidence" value="ECO:0000318"/>
    <property type="project" value="GO_Central"/>
</dbReference>
<dbReference type="Gene3D" id="2.60.120.650">
    <property type="entry name" value="Cupin"/>
    <property type="match status" value="1"/>
</dbReference>
<feature type="region of interest" description="Disordered" evidence="14">
    <location>
        <begin position="1"/>
        <end position="188"/>
    </location>
</feature>
<dbReference type="FunFam" id="2.60.120.650:FF:000026">
    <property type="entry name" value="Transcription factor jumonji domain-containing protein"/>
    <property type="match status" value="1"/>
</dbReference>
<evidence type="ECO:0000256" key="10">
    <source>
        <dbReference type="ARBA" id="ARBA00023163"/>
    </source>
</evidence>
<evidence type="ECO:0000256" key="14">
    <source>
        <dbReference type="SAM" id="MobiDB-lite"/>
    </source>
</evidence>
<dbReference type="SUPFAM" id="SSF51197">
    <property type="entry name" value="Clavaminate synthase-like"/>
    <property type="match status" value="1"/>
</dbReference>
<dbReference type="InterPro" id="IPR045109">
    <property type="entry name" value="LSDs-like"/>
</dbReference>
<keyword evidence="5 13" id="KW-0863">Zinc-finger</keyword>
<evidence type="ECO:0000256" key="8">
    <source>
        <dbReference type="ARBA" id="ARBA00023004"/>
    </source>
</evidence>
<keyword evidence="18" id="KW-1185">Reference proteome</keyword>
<keyword evidence="10" id="KW-0804">Transcription</keyword>
<dbReference type="AlphaFoldDB" id="A0A2C9UIS9"/>
<feature type="region of interest" description="Disordered" evidence="14">
    <location>
        <begin position="274"/>
        <end position="307"/>
    </location>
</feature>
<dbReference type="Gramene" id="Manes.14G044400.1.v8.1">
    <property type="protein sequence ID" value="Manes.14G044400.1.v8.1.CDS"/>
    <property type="gene ID" value="Manes.14G044400.v8.1"/>
</dbReference>
<feature type="domain" description="RING-type" evidence="15">
    <location>
        <begin position="382"/>
        <end position="432"/>
    </location>
</feature>
<keyword evidence="7" id="KW-0560">Oxidoreductase</keyword>
<dbReference type="GO" id="GO:0006357">
    <property type="term" value="P:regulation of transcription by RNA polymerase II"/>
    <property type="evidence" value="ECO:0000318"/>
    <property type="project" value="GO_Central"/>
</dbReference>
<protein>
    <recommendedName>
        <fullName evidence="19">JmjC domain-containing protein</fullName>
    </recommendedName>
</protein>
<dbReference type="PANTHER" id="PTHR12549:SF11">
    <property type="entry name" value="LYSINE-SPECIFIC DEMETHYLASE JMJ25"/>
    <property type="match status" value="1"/>
</dbReference>
<evidence type="ECO:0000256" key="13">
    <source>
        <dbReference type="PROSITE-ProRule" id="PRU00175"/>
    </source>
</evidence>
<keyword evidence="8" id="KW-0408">Iron</keyword>
<organism evidence="17 18">
    <name type="scientific">Manihot esculenta</name>
    <name type="common">Cassava</name>
    <name type="synonym">Jatropha manihot</name>
    <dbReference type="NCBI Taxonomy" id="3983"/>
    <lineage>
        <taxon>Eukaryota</taxon>
        <taxon>Viridiplantae</taxon>
        <taxon>Streptophyta</taxon>
        <taxon>Embryophyta</taxon>
        <taxon>Tracheophyta</taxon>
        <taxon>Spermatophyta</taxon>
        <taxon>Magnoliopsida</taxon>
        <taxon>eudicotyledons</taxon>
        <taxon>Gunneridae</taxon>
        <taxon>Pentapetalae</taxon>
        <taxon>rosids</taxon>
        <taxon>fabids</taxon>
        <taxon>Malpighiales</taxon>
        <taxon>Euphorbiaceae</taxon>
        <taxon>Crotonoideae</taxon>
        <taxon>Manihoteae</taxon>
        <taxon>Manihot</taxon>
    </lineage>
</organism>
<dbReference type="PROSITE" id="PS50089">
    <property type="entry name" value="ZF_RING_2"/>
    <property type="match status" value="1"/>
</dbReference>
<gene>
    <name evidence="17" type="ORF">MANES_14G044400v8</name>
</gene>
<comment type="caution">
    <text evidence="17">The sequence shown here is derived from an EMBL/GenBank/DDBJ whole genome shotgun (WGS) entry which is preliminary data.</text>
</comment>
<evidence type="ECO:0008006" key="19">
    <source>
        <dbReference type="Google" id="ProtNLM"/>
    </source>
</evidence>
<evidence type="ECO:0000259" key="16">
    <source>
        <dbReference type="PROSITE" id="PS51184"/>
    </source>
</evidence>
<evidence type="ECO:0000256" key="11">
    <source>
        <dbReference type="ARBA" id="ARBA00023242"/>
    </source>
</evidence>
<evidence type="ECO:0000256" key="9">
    <source>
        <dbReference type="ARBA" id="ARBA00023015"/>
    </source>
</evidence>
<evidence type="ECO:0000256" key="7">
    <source>
        <dbReference type="ARBA" id="ARBA00023002"/>
    </source>
</evidence>
<feature type="domain" description="JmjC" evidence="16">
    <location>
        <begin position="816"/>
        <end position="1054"/>
    </location>
</feature>
<evidence type="ECO:0000256" key="3">
    <source>
        <dbReference type="ARBA" id="ARBA00006801"/>
    </source>
</evidence>
<evidence type="ECO:0000256" key="2">
    <source>
        <dbReference type="ARBA" id="ARBA00004123"/>
    </source>
</evidence>
<reference evidence="18" key="1">
    <citation type="journal article" date="2016" name="Nat. Biotechnol.">
        <title>Sequencing wild and cultivated cassava and related species reveals extensive interspecific hybridization and genetic diversity.</title>
        <authorList>
            <person name="Bredeson J.V."/>
            <person name="Lyons J.B."/>
            <person name="Prochnik S.E."/>
            <person name="Wu G.A."/>
            <person name="Ha C.M."/>
            <person name="Edsinger-Gonzales E."/>
            <person name="Grimwood J."/>
            <person name="Schmutz J."/>
            <person name="Rabbi I.Y."/>
            <person name="Egesi C."/>
            <person name="Nauluvula P."/>
            <person name="Lebot V."/>
            <person name="Ndunguru J."/>
            <person name="Mkamilo G."/>
            <person name="Bart R.S."/>
            <person name="Setter T.L."/>
            <person name="Gleadow R.M."/>
            <person name="Kulakow P."/>
            <person name="Ferguson M.E."/>
            <person name="Rounsley S."/>
            <person name="Rokhsar D.S."/>
        </authorList>
    </citation>
    <scope>NUCLEOTIDE SEQUENCE [LARGE SCALE GENOMIC DNA]</scope>
    <source>
        <strain evidence="18">cv. AM560-2</strain>
    </source>
</reference>
<dbReference type="EMBL" id="CM004400">
    <property type="protein sequence ID" value="OAY30606.1"/>
    <property type="molecule type" value="Genomic_DNA"/>
</dbReference>
<feature type="compositionally biased region" description="Basic residues" evidence="14">
    <location>
        <begin position="56"/>
        <end position="68"/>
    </location>
</feature>
<evidence type="ECO:0000256" key="1">
    <source>
        <dbReference type="ARBA" id="ARBA00001954"/>
    </source>
</evidence>
<dbReference type="Pfam" id="PF02373">
    <property type="entry name" value="JmjC"/>
    <property type="match status" value="1"/>
</dbReference>
<keyword evidence="4" id="KW-0479">Metal-binding</keyword>
<dbReference type="GO" id="GO:0000118">
    <property type="term" value="C:histone deacetylase complex"/>
    <property type="evidence" value="ECO:0000318"/>
    <property type="project" value="GO_Central"/>
</dbReference>
<dbReference type="Pfam" id="PF10497">
    <property type="entry name" value="zf-4CXXC_R1"/>
    <property type="match status" value="1"/>
</dbReference>
<feature type="compositionally biased region" description="Basic and acidic residues" evidence="14">
    <location>
        <begin position="175"/>
        <end position="184"/>
    </location>
</feature>
<feature type="region of interest" description="Disordered" evidence="14">
    <location>
        <begin position="1088"/>
        <end position="1114"/>
    </location>
</feature>
<evidence type="ECO:0000256" key="6">
    <source>
        <dbReference type="ARBA" id="ARBA00022833"/>
    </source>
</evidence>
<keyword evidence="6" id="KW-0862">Zinc</keyword>
<dbReference type="GO" id="GO:0016491">
    <property type="term" value="F:oxidoreductase activity"/>
    <property type="evidence" value="ECO:0007669"/>
    <property type="project" value="UniProtKB-KW"/>
</dbReference>
<comment type="cofactor">
    <cofactor evidence="1">
        <name>Fe(2+)</name>
        <dbReference type="ChEBI" id="CHEBI:29033"/>
    </cofactor>
</comment>
<dbReference type="PANTHER" id="PTHR12549">
    <property type="entry name" value="JMJC DOMAIN-CONTAINING HISTONE DEMETHYLATION PROTEIN"/>
    <property type="match status" value="1"/>
</dbReference>
<comment type="function">
    <text evidence="12">May function as histone H3 lysine demethylase and be involved in regulation of gene expression.</text>
</comment>
<proteinExistence type="inferred from homology"/>
<dbReference type="InterPro" id="IPR018866">
    <property type="entry name" value="Znf-4CXXC_R1"/>
</dbReference>
<evidence type="ECO:0000313" key="17">
    <source>
        <dbReference type="EMBL" id="OAY30606.1"/>
    </source>
</evidence>
<dbReference type="PROSITE" id="PS51184">
    <property type="entry name" value="JMJC"/>
    <property type="match status" value="1"/>
</dbReference>
<comment type="subcellular location">
    <subcellularLocation>
        <location evidence="2">Nucleus</location>
    </subcellularLocation>
</comment>
<evidence type="ECO:0000313" key="18">
    <source>
        <dbReference type="Proteomes" id="UP000091857"/>
    </source>
</evidence>
<accession>A0A2C9UIS9</accession>
<dbReference type="GO" id="GO:0032454">
    <property type="term" value="F:histone H3K9 demethylase activity"/>
    <property type="evidence" value="ECO:0000318"/>
    <property type="project" value="GO_Central"/>
</dbReference>
<dbReference type="Proteomes" id="UP000091857">
    <property type="component" value="Chromosome 14"/>
</dbReference>
<dbReference type="OrthoDB" id="1667110at2759"/>
<evidence type="ECO:0000256" key="12">
    <source>
        <dbReference type="ARBA" id="ARBA00060112"/>
    </source>
</evidence>
<dbReference type="GO" id="GO:0008270">
    <property type="term" value="F:zinc ion binding"/>
    <property type="evidence" value="ECO:0007669"/>
    <property type="project" value="UniProtKB-KW"/>
</dbReference>
<evidence type="ECO:0000259" key="15">
    <source>
        <dbReference type="PROSITE" id="PS50089"/>
    </source>
</evidence>
<feature type="compositionally biased region" description="Basic residues" evidence="14">
    <location>
        <begin position="291"/>
        <end position="302"/>
    </location>
</feature>
<name>A0A2C9UIS9_MANES</name>
<dbReference type="InterPro" id="IPR001841">
    <property type="entry name" value="Znf_RING"/>
</dbReference>
<dbReference type="SMART" id="SM00558">
    <property type="entry name" value="JmjC"/>
    <property type="match status" value="1"/>
</dbReference>
<dbReference type="CDD" id="cd02208">
    <property type="entry name" value="cupin_RmlC-like"/>
    <property type="match status" value="1"/>
</dbReference>
<feature type="compositionally biased region" description="Basic and acidic residues" evidence="14">
    <location>
        <begin position="44"/>
        <end position="55"/>
    </location>
</feature>
<dbReference type="InterPro" id="IPR003347">
    <property type="entry name" value="JmjC_dom"/>
</dbReference>
<dbReference type="GO" id="GO:0000785">
    <property type="term" value="C:chromatin"/>
    <property type="evidence" value="ECO:0000318"/>
    <property type="project" value="GO_Central"/>
</dbReference>
<feature type="region of interest" description="Disordered" evidence="14">
    <location>
        <begin position="225"/>
        <end position="255"/>
    </location>
</feature>
<feature type="compositionally biased region" description="Acidic residues" evidence="14">
    <location>
        <begin position="163"/>
        <end position="174"/>
    </location>
</feature>
<dbReference type="GO" id="GO:0031490">
    <property type="term" value="F:chromatin DNA binding"/>
    <property type="evidence" value="ECO:0000318"/>
    <property type="project" value="GO_Central"/>
</dbReference>
<comment type="similarity">
    <text evidence="3">Belongs to the JARID1 histone demethylase family.</text>
</comment>
<feature type="compositionally biased region" description="Basic residues" evidence="14">
    <location>
        <begin position="119"/>
        <end position="128"/>
    </location>
</feature>
<feature type="compositionally biased region" description="Basic and acidic residues" evidence="14">
    <location>
        <begin position="69"/>
        <end position="96"/>
    </location>
</feature>
<evidence type="ECO:0000256" key="4">
    <source>
        <dbReference type="ARBA" id="ARBA00022723"/>
    </source>
</evidence>
<keyword evidence="9" id="KW-0805">Transcription regulation</keyword>
<sequence>MVRGIKRPIQETSLEISMELPETDGNHPEFCGSEEANGDGDVLQQRKEEVTEKVGCRRLGKKQGRKPKKKEETLQVQEAERETGKQSGEKVEKLEVESPENGQAMEEKCEDEGAGAEHIRRRGRKKGSRTGGKVTRLKKGQNGFVSEKGKACGEELQESTGKDEEDGKDEENGKDDENGKDGLKGKKKVIFTENQEDKELENEMEGKIDGTNEVILKWEDRVSLEDDEGVNPEKRGTDLGNQGMDTEKGKENVGSVEVRGNSYWKRLRANDTKVSYAESSEDDEEVLTSKKPGRKGRKRTKVRGKEGSEMEVVDENGCLAEGNGKEVNERWRKKNNKEKDDGEWESLNSCIGYSLCDRQVFQQDVKDVKMNKYSEEYTAKICLMCHQCQRNDKGAVVRCQKCNRKRYCDPCLKNWYPKMTKDEVADACPVCRGNCNCKACLRDTPNEGLNKLKKLVVTDDRKVLHSKYLLQTLLPYLKQLNEEQMMERKIEARTQGVSLAELEIENAYCPEDERMYCDNCRTSIFDYHRSCSNCYSDLCLICCREICDGHLQGGGEEVVMEYINRGFGYLHGEDSKVILPYELPPGSSSKDSLTSSVGWKANEDGRIVCRCGLGYLDLKCLFPGNWVSELVMRAEDVAQRYEINTAKTPVERCVCFDSSGDIDIASNQLLKAASREDSDDNYLYCPRASDIKEEDLKHFQYHWMRAEPVVVSNVLETGTGLSWEPMVMWRAFRQIKNEKHDTLLDVKAIDCLDWCEVDINVRQFFLGYMKGRFDRQDWPQILKLKDWPPSTMFDKHLPRHDAEFTYCLPFKEYTHPHDGPLNLAVRLPKNTLKPDMGPKTYIAYGCDQELGRGDSVTKLHCDMSDAVNVITHTAEVTIDAAKLAKIEELKKLHREQDQREMFEDKQVEEEDVDGEMHGRCAESSGLSNCENVSVQLDEGGAVWDIFRREDVPKLQEYLNKHFKEFRHIYCCPVQKVVHPIHDQTFYLSLEHKRKLKEEYGIEPWTFVQKLGDAVLIPAGCPHQVRNLKSCIKVALDFVSPENVGECVRLTEEFRLLPPNHRAKEDKLEVKKMFLHSINWAVEVLEDAGEPNGTEEDEKKTTARKQKRKKRKSLR</sequence>
<evidence type="ECO:0000256" key="5">
    <source>
        <dbReference type="ARBA" id="ARBA00022771"/>
    </source>
</evidence>